<name>A0A9P6B7J1_9AGAM</name>
<organism evidence="2 3">
    <name type="scientific">Hydnum rufescens UP504</name>
    <dbReference type="NCBI Taxonomy" id="1448309"/>
    <lineage>
        <taxon>Eukaryota</taxon>
        <taxon>Fungi</taxon>
        <taxon>Dikarya</taxon>
        <taxon>Basidiomycota</taxon>
        <taxon>Agaricomycotina</taxon>
        <taxon>Agaricomycetes</taxon>
        <taxon>Cantharellales</taxon>
        <taxon>Hydnaceae</taxon>
        <taxon>Hydnum</taxon>
    </lineage>
</organism>
<dbReference type="EMBL" id="MU128921">
    <property type="protein sequence ID" value="KAF9518852.1"/>
    <property type="molecule type" value="Genomic_DNA"/>
</dbReference>
<dbReference type="AlphaFoldDB" id="A0A9P6B7J1"/>
<proteinExistence type="predicted"/>
<protein>
    <submittedName>
        <fullName evidence="2">Uncharacterized protein</fullName>
    </submittedName>
</protein>
<feature type="region of interest" description="Disordered" evidence="1">
    <location>
        <begin position="189"/>
        <end position="246"/>
    </location>
</feature>
<sequence>MTGKHGESSCIPGSSPGRPGNVSISLVFRSSPGRPEYTSNPLFSWVGACDLLRLVQRRTLPRKSKVRDMSSASSTRSFPRFSLSKRHPRVADGREIPLFSFLRSNITVPPRSAALRLSSLQLLLCVPPVDHPFRRRSLHETLRETAPPPIHQNILPPLGSPLPEEGQRQSLSMPKNHIPVSASLILRPGVRRPSLRSSDGSREAAMIAVTPPRHSPTPMEHGPSPEMCFSRRSNQLRALSPAPPQD</sequence>
<accession>A0A9P6B7J1</accession>
<keyword evidence="3" id="KW-1185">Reference proteome</keyword>
<gene>
    <name evidence="2" type="ORF">BS47DRAFT_1388545</name>
</gene>
<comment type="caution">
    <text evidence="2">The sequence shown here is derived from an EMBL/GenBank/DDBJ whole genome shotgun (WGS) entry which is preliminary data.</text>
</comment>
<evidence type="ECO:0000313" key="3">
    <source>
        <dbReference type="Proteomes" id="UP000886523"/>
    </source>
</evidence>
<dbReference type="Proteomes" id="UP000886523">
    <property type="component" value="Unassembled WGS sequence"/>
</dbReference>
<evidence type="ECO:0000313" key="2">
    <source>
        <dbReference type="EMBL" id="KAF9518852.1"/>
    </source>
</evidence>
<evidence type="ECO:0000256" key="1">
    <source>
        <dbReference type="SAM" id="MobiDB-lite"/>
    </source>
</evidence>
<reference evidence="2" key="1">
    <citation type="journal article" date="2020" name="Nat. Commun.">
        <title>Large-scale genome sequencing of mycorrhizal fungi provides insights into the early evolution of symbiotic traits.</title>
        <authorList>
            <person name="Miyauchi S."/>
            <person name="Kiss E."/>
            <person name="Kuo A."/>
            <person name="Drula E."/>
            <person name="Kohler A."/>
            <person name="Sanchez-Garcia M."/>
            <person name="Morin E."/>
            <person name="Andreopoulos B."/>
            <person name="Barry K.W."/>
            <person name="Bonito G."/>
            <person name="Buee M."/>
            <person name="Carver A."/>
            <person name="Chen C."/>
            <person name="Cichocki N."/>
            <person name="Clum A."/>
            <person name="Culley D."/>
            <person name="Crous P.W."/>
            <person name="Fauchery L."/>
            <person name="Girlanda M."/>
            <person name="Hayes R.D."/>
            <person name="Keri Z."/>
            <person name="LaButti K."/>
            <person name="Lipzen A."/>
            <person name="Lombard V."/>
            <person name="Magnuson J."/>
            <person name="Maillard F."/>
            <person name="Murat C."/>
            <person name="Nolan M."/>
            <person name="Ohm R.A."/>
            <person name="Pangilinan J."/>
            <person name="Pereira M.F."/>
            <person name="Perotto S."/>
            <person name="Peter M."/>
            <person name="Pfister S."/>
            <person name="Riley R."/>
            <person name="Sitrit Y."/>
            <person name="Stielow J.B."/>
            <person name="Szollosi G."/>
            <person name="Zifcakova L."/>
            <person name="Stursova M."/>
            <person name="Spatafora J.W."/>
            <person name="Tedersoo L."/>
            <person name="Vaario L.M."/>
            <person name="Yamada A."/>
            <person name="Yan M."/>
            <person name="Wang P."/>
            <person name="Xu J."/>
            <person name="Bruns T."/>
            <person name="Baldrian P."/>
            <person name="Vilgalys R."/>
            <person name="Dunand C."/>
            <person name="Henrissat B."/>
            <person name="Grigoriev I.V."/>
            <person name="Hibbett D."/>
            <person name="Nagy L.G."/>
            <person name="Martin F.M."/>
        </authorList>
    </citation>
    <scope>NUCLEOTIDE SEQUENCE</scope>
    <source>
        <strain evidence="2">UP504</strain>
    </source>
</reference>